<dbReference type="SUPFAM" id="SSF52540">
    <property type="entry name" value="P-loop containing nucleoside triphosphate hydrolases"/>
    <property type="match status" value="1"/>
</dbReference>
<dbReference type="EMBL" id="LR796897">
    <property type="protein sequence ID" value="CAB4173214.1"/>
    <property type="molecule type" value="Genomic_DNA"/>
</dbReference>
<reference evidence="2" key="1">
    <citation type="submission" date="2020-05" db="EMBL/GenBank/DDBJ databases">
        <authorList>
            <person name="Chiriac C."/>
            <person name="Salcher M."/>
            <person name="Ghai R."/>
            <person name="Kavagutti S V."/>
        </authorList>
    </citation>
    <scope>NUCLEOTIDE SEQUENCE</scope>
</reference>
<protein>
    <recommendedName>
        <fullName evidence="3">AAA domain containing protein</fullName>
    </recommendedName>
</protein>
<dbReference type="EMBL" id="LR796320">
    <property type="protein sequence ID" value="CAB4136531.1"/>
    <property type="molecule type" value="Genomic_DNA"/>
</dbReference>
<name>A0A6J5Q0Z6_9CAUD</name>
<gene>
    <name evidence="1" type="ORF">UFOVP309_25</name>
    <name evidence="2" type="ORF">UFOVP946_32</name>
</gene>
<dbReference type="Gene3D" id="3.40.50.300">
    <property type="entry name" value="P-loop containing nucleotide triphosphate hydrolases"/>
    <property type="match status" value="1"/>
</dbReference>
<dbReference type="InterPro" id="IPR027417">
    <property type="entry name" value="P-loop_NTPase"/>
</dbReference>
<organism evidence="2">
    <name type="scientific">uncultured Caudovirales phage</name>
    <dbReference type="NCBI Taxonomy" id="2100421"/>
    <lineage>
        <taxon>Viruses</taxon>
        <taxon>Duplodnaviria</taxon>
        <taxon>Heunggongvirae</taxon>
        <taxon>Uroviricota</taxon>
        <taxon>Caudoviricetes</taxon>
        <taxon>Peduoviridae</taxon>
        <taxon>Maltschvirus</taxon>
        <taxon>Maltschvirus maltsch</taxon>
    </lineage>
</organism>
<proteinExistence type="predicted"/>
<evidence type="ECO:0008006" key="3">
    <source>
        <dbReference type="Google" id="ProtNLM"/>
    </source>
</evidence>
<dbReference type="Pfam" id="PF13481">
    <property type="entry name" value="AAA_25"/>
    <property type="match status" value="1"/>
</dbReference>
<evidence type="ECO:0000313" key="2">
    <source>
        <dbReference type="EMBL" id="CAB4173214.1"/>
    </source>
</evidence>
<sequence>MTKEQKQEKRLMMEFIVDEAIINPLEKVEHPKPAISFGIKTYESKDGEIVFPVPLGTYGNFSFVQAPPKSKKTFFVSLLSAIYLAGDLHQFCGDLKANRNDKHLIHFDTEQGNFHAQMVFKRPLEMAGLKNIDKYHTLALRQYSFNDRIEIIEHYLYDRLDGKNIGLVIIDGIADLCSDVNNIEESNNVVQKLMKWTKELDCHIVTVIHSNFGTDKPTGHLGSFLEKKTETQISLELNTVNKGLVKVSCKRSRNAPFEDFNFKVNNFGLPQVEGAFYDPLKDIF</sequence>
<evidence type="ECO:0000313" key="1">
    <source>
        <dbReference type="EMBL" id="CAB4136531.1"/>
    </source>
</evidence>
<accession>A0A6J5Q0Z6</accession>